<evidence type="ECO:0000256" key="4">
    <source>
        <dbReference type="ARBA" id="ARBA00023242"/>
    </source>
</evidence>
<name>A0ABP0ZK28_9ASCO</name>
<protein>
    <recommendedName>
        <fullName evidence="6">H/ACA ribonucleoprotein complex subunit 2</fullName>
    </recommendedName>
    <alternativeName>
        <fullName evidence="6">Nucleolar protein family A member 2</fullName>
    </alternativeName>
</protein>
<dbReference type="PRINTS" id="PR00883">
    <property type="entry name" value="NUCLEARHMG"/>
</dbReference>
<sequence>MQCGNFRCGAKRRPIENVEIFQNTSIDSYQPINQHILPQQQQQDKSQLKMGSSSSSKKESKSKEAKEAKSPKTPKVKQEEPPAAADDNYEKRMSAVLPFAQPLASKKLNKKILKTIKKASKAKHVKRGVKEVVKALRKGEKGLVIIAGDISPADVISHIPVLCEDSAVSYVFIPSKEDLGSAGATKRPTSCVMIVPGGGKTKKNADKVDEYKEGYDDIVKEISSV</sequence>
<proteinExistence type="inferred from homology"/>
<dbReference type="PRINTS" id="PR00881">
    <property type="entry name" value="L7ARS6FAMILY"/>
</dbReference>
<keyword evidence="5 6" id="KW-0687">Ribonucleoprotein</keyword>
<feature type="region of interest" description="Disordered" evidence="7">
    <location>
        <begin position="31"/>
        <end position="87"/>
    </location>
</feature>
<reference evidence="9 10" key="1">
    <citation type="submission" date="2024-03" db="EMBL/GenBank/DDBJ databases">
        <authorList>
            <person name="Brejova B."/>
        </authorList>
    </citation>
    <scope>NUCLEOTIDE SEQUENCE [LARGE SCALE GENOMIC DNA]</scope>
    <source>
        <strain evidence="9 10">CBS 14171</strain>
    </source>
</reference>
<dbReference type="RefSeq" id="XP_066828653.1">
    <property type="nucleotide sequence ID" value="XM_066971634.1"/>
</dbReference>
<keyword evidence="3 6" id="KW-0694">RNA-binding</keyword>
<evidence type="ECO:0000256" key="6">
    <source>
        <dbReference type="RuleBase" id="RU366039"/>
    </source>
</evidence>
<keyword evidence="10" id="KW-1185">Reference proteome</keyword>
<evidence type="ECO:0000313" key="10">
    <source>
        <dbReference type="Proteomes" id="UP001497383"/>
    </source>
</evidence>
<dbReference type="Pfam" id="PF01248">
    <property type="entry name" value="Ribosomal_L7Ae"/>
    <property type="match status" value="1"/>
</dbReference>
<dbReference type="GeneID" id="92206911"/>
<dbReference type="EMBL" id="OZ022406">
    <property type="protein sequence ID" value="CAK9437337.1"/>
    <property type="molecule type" value="Genomic_DNA"/>
</dbReference>
<evidence type="ECO:0000256" key="3">
    <source>
        <dbReference type="ARBA" id="ARBA00022884"/>
    </source>
</evidence>
<feature type="domain" description="Ribosomal protein eL8/eL30/eS12/Gadd45" evidence="8">
    <location>
        <begin position="111"/>
        <end position="201"/>
    </location>
</feature>
<comment type="function">
    <text evidence="6">Required for ribosome biogenesis. Part of a complex which catalyzes pseudouridylation of rRNA. This involves the isomerization of uridine such that the ribose is subsequently attached to C5, instead of the normal N1. Pseudouridine ('psi') residues may serve to stabilize the conformation of rRNAs.</text>
</comment>
<evidence type="ECO:0000256" key="5">
    <source>
        <dbReference type="ARBA" id="ARBA00023274"/>
    </source>
</evidence>
<organism evidence="9 10">
    <name type="scientific">Lodderomyces beijingensis</name>
    <dbReference type="NCBI Taxonomy" id="1775926"/>
    <lineage>
        <taxon>Eukaryota</taxon>
        <taxon>Fungi</taxon>
        <taxon>Dikarya</taxon>
        <taxon>Ascomycota</taxon>
        <taxon>Saccharomycotina</taxon>
        <taxon>Pichiomycetes</taxon>
        <taxon>Debaryomycetaceae</taxon>
        <taxon>Candida/Lodderomyces clade</taxon>
        <taxon>Lodderomyces</taxon>
    </lineage>
</organism>
<dbReference type="InterPro" id="IPR050257">
    <property type="entry name" value="eL8/uL1-like"/>
</dbReference>
<dbReference type="InterPro" id="IPR018492">
    <property type="entry name" value="Ribosomal_eL8/Nhp2"/>
</dbReference>
<feature type="compositionally biased region" description="Basic and acidic residues" evidence="7">
    <location>
        <begin position="56"/>
        <end position="80"/>
    </location>
</feature>
<dbReference type="Proteomes" id="UP001497383">
    <property type="component" value="Chromosome 2"/>
</dbReference>
<comment type="subcellular location">
    <subcellularLocation>
        <location evidence="1 6">Nucleus</location>
        <location evidence="1 6">Nucleolus</location>
    </subcellularLocation>
</comment>
<dbReference type="InterPro" id="IPR029064">
    <property type="entry name" value="Ribosomal_eL30-like_sf"/>
</dbReference>
<evidence type="ECO:0000259" key="8">
    <source>
        <dbReference type="Pfam" id="PF01248"/>
    </source>
</evidence>
<keyword evidence="4 6" id="KW-0539">Nucleus</keyword>
<comment type="function">
    <text evidence="6">Common component of the spliceosome and rRNA processing machinery.</text>
</comment>
<evidence type="ECO:0000256" key="7">
    <source>
        <dbReference type="SAM" id="MobiDB-lite"/>
    </source>
</evidence>
<dbReference type="SUPFAM" id="SSF55315">
    <property type="entry name" value="L30e-like"/>
    <property type="match status" value="1"/>
</dbReference>
<dbReference type="PANTHER" id="PTHR23105">
    <property type="entry name" value="RIBOSOMAL PROTEIN L7AE FAMILY MEMBER"/>
    <property type="match status" value="1"/>
</dbReference>
<evidence type="ECO:0000313" key="9">
    <source>
        <dbReference type="EMBL" id="CAK9437337.1"/>
    </source>
</evidence>
<accession>A0ABP0ZK28</accession>
<gene>
    <name evidence="9" type="ORF">LODBEIA_P17150</name>
</gene>
<comment type="similarity">
    <text evidence="2 6">Belongs to the eukaryotic ribosomal protein eL8 family.</text>
</comment>
<dbReference type="InterPro" id="IPR002415">
    <property type="entry name" value="H/ACA_rnp_Nhp2-like"/>
</dbReference>
<evidence type="ECO:0000256" key="2">
    <source>
        <dbReference type="ARBA" id="ARBA00007337"/>
    </source>
</evidence>
<dbReference type="Gene3D" id="3.30.1330.30">
    <property type="match status" value="1"/>
</dbReference>
<evidence type="ECO:0000256" key="1">
    <source>
        <dbReference type="ARBA" id="ARBA00004604"/>
    </source>
</evidence>
<feature type="compositionally biased region" description="Low complexity" evidence="7">
    <location>
        <begin position="31"/>
        <end position="43"/>
    </location>
</feature>
<dbReference type="InterPro" id="IPR004038">
    <property type="entry name" value="Ribosomal_eL8/eL30/eS12/Gad45"/>
</dbReference>